<accession>A0ABR5A3H8</accession>
<reference evidence="1 2" key="1">
    <citation type="submission" date="2014-12" db="EMBL/GenBank/DDBJ databases">
        <title>Draft genome sequence of Paenibacillus kamchatkensis strain B-2647.</title>
        <authorList>
            <person name="Karlyshev A.V."/>
            <person name="Kudryashova E.B."/>
        </authorList>
    </citation>
    <scope>NUCLEOTIDE SEQUENCE [LARGE SCALE GENOMIC DNA]</scope>
    <source>
        <strain evidence="1 2">VKM B-2647</strain>
    </source>
</reference>
<evidence type="ECO:0000313" key="2">
    <source>
        <dbReference type="Proteomes" id="UP000031967"/>
    </source>
</evidence>
<dbReference type="EMBL" id="JXAK01000122">
    <property type="protein sequence ID" value="KIL35612.1"/>
    <property type="molecule type" value="Genomic_DNA"/>
</dbReference>
<protein>
    <recommendedName>
        <fullName evidence="3">DUF2573 domain-containing protein</fullName>
    </recommendedName>
</protein>
<dbReference type="Proteomes" id="UP000031967">
    <property type="component" value="Unassembled WGS sequence"/>
</dbReference>
<evidence type="ECO:0008006" key="3">
    <source>
        <dbReference type="Google" id="ProtNLM"/>
    </source>
</evidence>
<evidence type="ECO:0000313" key="1">
    <source>
        <dbReference type="EMBL" id="KIL35612.1"/>
    </source>
</evidence>
<dbReference type="Pfam" id="PF10835">
    <property type="entry name" value="DUF2573"/>
    <property type="match status" value="1"/>
</dbReference>
<sequence>MNPEFTNDFDALVAKLAELTTGDASPEMMEKIKIWAIYNHIHKTMPALASHWGQSHPAARAEVRKLFEEVRDKNRALRKSDGEE</sequence>
<proteinExistence type="predicted"/>
<comment type="caution">
    <text evidence="1">The sequence shown here is derived from an EMBL/GenBank/DDBJ whole genome shotgun (WGS) entry which is preliminary data.</text>
</comment>
<dbReference type="RefSeq" id="WP_041052714.1">
    <property type="nucleotide sequence ID" value="NZ_JXAK01000122.1"/>
</dbReference>
<name>A0ABR5A3H8_9BACL</name>
<dbReference type="InterPro" id="IPR020393">
    <property type="entry name" value="Uncharacterised_YusU"/>
</dbReference>
<keyword evidence="2" id="KW-1185">Reference proteome</keyword>
<gene>
    <name evidence="1" type="ORF">SD70_32090</name>
</gene>
<organism evidence="1 2">
    <name type="scientific">Gordoniibacillus kamchatkensis</name>
    <dbReference type="NCBI Taxonomy" id="1590651"/>
    <lineage>
        <taxon>Bacteria</taxon>
        <taxon>Bacillati</taxon>
        <taxon>Bacillota</taxon>
        <taxon>Bacilli</taxon>
        <taxon>Bacillales</taxon>
        <taxon>Paenibacillaceae</taxon>
        <taxon>Gordoniibacillus</taxon>
    </lineage>
</organism>